<accession>A0A8J2FTD6</accession>
<evidence type="ECO:0000313" key="4">
    <source>
        <dbReference type="Proteomes" id="UP000663859"/>
    </source>
</evidence>
<feature type="signal peptide" evidence="2">
    <location>
        <begin position="1"/>
        <end position="30"/>
    </location>
</feature>
<protein>
    <submittedName>
        <fullName evidence="3">Heavy metal RND efflux outer membrane protein, CzcC family</fullName>
    </submittedName>
</protein>
<dbReference type="InterPro" id="IPR003423">
    <property type="entry name" value="OMP_efflux"/>
</dbReference>
<reference evidence="3" key="1">
    <citation type="submission" date="2021-02" db="EMBL/GenBank/DDBJ databases">
        <authorList>
            <person name="Cremers G."/>
            <person name="Picone N."/>
        </authorList>
    </citation>
    <scope>NUCLEOTIDE SEQUENCE</scope>
    <source>
        <strain evidence="3">PQ17</strain>
    </source>
</reference>
<evidence type="ECO:0000256" key="2">
    <source>
        <dbReference type="SAM" id="SignalP"/>
    </source>
</evidence>
<dbReference type="Pfam" id="PF02321">
    <property type="entry name" value="OEP"/>
    <property type="match status" value="1"/>
</dbReference>
<dbReference type="GO" id="GO:0015562">
    <property type="term" value="F:efflux transmembrane transporter activity"/>
    <property type="evidence" value="ECO:0007669"/>
    <property type="project" value="InterPro"/>
</dbReference>
<dbReference type="EMBL" id="CAJNOB010000061">
    <property type="protein sequence ID" value="CAF0704310.1"/>
    <property type="molecule type" value="Genomic_DNA"/>
</dbReference>
<gene>
    <name evidence="3" type="ORF">MPNT_640004</name>
</gene>
<dbReference type="Gene3D" id="1.20.1600.10">
    <property type="entry name" value="Outer membrane efflux proteins (OEP)"/>
    <property type="match status" value="1"/>
</dbReference>
<dbReference type="PANTHER" id="PTHR30203">
    <property type="entry name" value="OUTER MEMBRANE CATION EFFLUX PROTEIN"/>
    <property type="match status" value="1"/>
</dbReference>
<evidence type="ECO:0000256" key="1">
    <source>
        <dbReference type="ARBA" id="ARBA00007613"/>
    </source>
</evidence>
<dbReference type="Proteomes" id="UP000663859">
    <property type="component" value="Unassembled WGS sequence"/>
</dbReference>
<evidence type="ECO:0000313" key="3">
    <source>
        <dbReference type="EMBL" id="CAF0704310.1"/>
    </source>
</evidence>
<sequence length="454" mass="50352">MHGKLRHFLGLCKGSLLLALLCVLQSIARASDVTQLSIPASSSHLKYRFTLDEFCQEIRSHNPQFLSAYKSYLSAKAVPPQLLAPNNPQLGIIQMQAPGQPEYTLAQSFPFPGKKRLAAAIADSQAKSLGWQAETLYVQLVAQAKTQFFQLLSLQRQYQLNEDSIQRLEQMKRVTQVRYAQNAAAFVDFLNAQVAESSAETNRFSLQRQIDTTRATLNTLIGRDPGSPLEVIGTIPETRIVSIPLRRLKDWALVYNPAIRSGLHQVKAAEDNVRLAKLAYFPDFQIVGSLVSNQAPFFFTPVNGYGVELDVILPFWFWRKEKHGVEQAKYAYDASQAAQLSLVQQTELAVESAYNALAQAVKQVDFIRTRQLEEARAAYRLALTNYESGTTPFVNLLTAQDTLRTTELALAQGEANAAQAYQALTAAIGVDPMRLAALSKGHREVRPGQKVGSP</sequence>
<proteinExistence type="inferred from homology"/>
<comment type="similarity">
    <text evidence="1">Belongs to the outer membrane factor (OMF) (TC 1.B.17) family.</text>
</comment>
<dbReference type="AlphaFoldDB" id="A0A8J2FTD6"/>
<feature type="chain" id="PRO_5035208405" evidence="2">
    <location>
        <begin position="31"/>
        <end position="454"/>
    </location>
</feature>
<comment type="caution">
    <text evidence="3">The sequence shown here is derived from an EMBL/GenBank/DDBJ whole genome shotgun (WGS) entry which is preliminary data.</text>
</comment>
<keyword evidence="2" id="KW-0732">Signal</keyword>
<keyword evidence="4" id="KW-1185">Reference proteome</keyword>
<organism evidence="3 4">
    <name type="scientific">Candidatus Methylacidithermus pantelleriae</name>
    <dbReference type="NCBI Taxonomy" id="2744239"/>
    <lineage>
        <taxon>Bacteria</taxon>
        <taxon>Pseudomonadati</taxon>
        <taxon>Verrucomicrobiota</taxon>
        <taxon>Methylacidiphilae</taxon>
        <taxon>Methylacidiphilales</taxon>
        <taxon>Methylacidiphilaceae</taxon>
        <taxon>Candidatus Methylacidithermus</taxon>
    </lineage>
</organism>
<dbReference type="SUPFAM" id="SSF56954">
    <property type="entry name" value="Outer membrane efflux proteins (OEP)"/>
    <property type="match status" value="1"/>
</dbReference>
<name>A0A8J2FTD6_9BACT</name>
<dbReference type="InterPro" id="IPR010131">
    <property type="entry name" value="MdtP/NodT-like"/>
</dbReference>